<evidence type="ECO:0000313" key="9">
    <source>
        <dbReference type="EMBL" id="VIO74748.1"/>
    </source>
</evidence>
<comment type="subcellular location">
    <subcellularLocation>
        <location evidence="6">Cytoplasm</location>
    </subcellularLocation>
</comment>
<dbReference type="GO" id="GO:0005737">
    <property type="term" value="C:cytoplasm"/>
    <property type="evidence" value="ECO:0007669"/>
    <property type="project" value="UniProtKB-SubCell"/>
</dbReference>
<sequence>MTLTDTNQPKSVNQPKSGATKATVFVDGASGTTGLGIQERLRLLDNVEVKHIAEDKRKDAGAKRALMEEVDLVILCLPDAAAKETVALIDTMGNSAPKVLDASTAYRVAPDWAYGFAELAPDQADKIRTAAKVSNPGCYPTGGIALLRPLVDAGLLPPDYPLTLNAVSGYSGGGKSMIASFEDGSAPAFELYGLGFEHKHVPELQLYSRLTRRPIFIPSVGNYRQGMLVSVPLQLDTLPGKPSGADLQAALAKRYAGSKYVTAMPLNEPGKGGKLEPEALNETNQLELYVFASDKHHQAVLVARLDNLGKGASGAAVQNMRLMLGLADA</sequence>
<dbReference type="InterPro" id="IPR023013">
    <property type="entry name" value="AGPR_AS"/>
</dbReference>
<evidence type="ECO:0000256" key="2">
    <source>
        <dbReference type="ARBA" id="ARBA00022571"/>
    </source>
</evidence>
<keyword evidence="3 6" id="KW-0028">Amino-acid biosynthesis</keyword>
<dbReference type="NCBIfam" id="TIGR01851">
    <property type="entry name" value="argC_other"/>
    <property type="match status" value="1"/>
</dbReference>
<evidence type="ECO:0000256" key="7">
    <source>
        <dbReference type="PROSITE-ProRule" id="PRU10010"/>
    </source>
</evidence>
<name>A0A508TK77_9BRAD</name>
<dbReference type="Gene3D" id="3.40.50.720">
    <property type="entry name" value="NAD(P)-binding Rossmann-like Domain"/>
    <property type="match status" value="1"/>
</dbReference>
<dbReference type="RefSeq" id="WP_139862486.1">
    <property type="nucleotide sequence ID" value="NZ_CAADFC020000022.1"/>
</dbReference>
<dbReference type="EC" id="1.2.1.38" evidence="6"/>
<dbReference type="AlphaFoldDB" id="A0A508TK77"/>
<comment type="caution">
    <text evidence="9">The sequence shown here is derived from an EMBL/GenBank/DDBJ whole genome shotgun (WGS) entry which is preliminary data.</text>
</comment>
<keyword evidence="4 6" id="KW-0521">NADP</keyword>
<dbReference type="Gene3D" id="3.30.360.10">
    <property type="entry name" value="Dihydrodipicolinate Reductase, domain 2"/>
    <property type="match status" value="1"/>
</dbReference>
<gene>
    <name evidence="6 9" type="primary">argC</name>
    <name evidence="9" type="ORF">CI1B_55260</name>
</gene>
<comment type="similarity">
    <text evidence="6">Belongs to the NAGSA dehydrogenase family. Type 2 subfamily.</text>
</comment>
<organism evidence="9 10">
    <name type="scientific">Bradyrhizobium ivorense</name>
    <dbReference type="NCBI Taxonomy" id="2511166"/>
    <lineage>
        <taxon>Bacteria</taxon>
        <taxon>Pseudomonadati</taxon>
        <taxon>Pseudomonadota</taxon>
        <taxon>Alphaproteobacteria</taxon>
        <taxon>Hyphomicrobiales</taxon>
        <taxon>Nitrobacteraceae</taxon>
        <taxon>Bradyrhizobium</taxon>
    </lineage>
</organism>
<dbReference type="InterPro" id="IPR010136">
    <property type="entry name" value="AGPR_type-2"/>
</dbReference>
<reference evidence="9" key="1">
    <citation type="submission" date="2019-02" db="EMBL/GenBank/DDBJ databases">
        <authorList>
            <person name="Pothier F.J."/>
        </authorList>
    </citation>
    <scope>NUCLEOTIDE SEQUENCE</scope>
    <source>
        <strain evidence="9">CI-1B</strain>
    </source>
</reference>
<evidence type="ECO:0000256" key="6">
    <source>
        <dbReference type="HAMAP-Rule" id="MF_01110"/>
    </source>
</evidence>
<evidence type="ECO:0000256" key="1">
    <source>
        <dbReference type="ARBA" id="ARBA00022490"/>
    </source>
</evidence>
<comment type="catalytic activity">
    <reaction evidence="6">
        <text>N-acetyl-L-glutamate 5-semialdehyde + phosphate + NADP(+) = N-acetyl-L-glutamyl 5-phosphate + NADPH + H(+)</text>
        <dbReference type="Rhea" id="RHEA:21588"/>
        <dbReference type="ChEBI" id="CHEBI:15378"/>
        <dbReference type="ChEBI" id="CHEBI:29123"/>
        <dbReference type="ChEBI" id="CHEBI:43474"/>
        <dbReference type="ChEBI" id="CHEBI:57783"/>
        <dbReference type="ChEBI" id="CHEBI:57936"/>
        <dbReference type="ChEBI" id="CHEBI:58349"/>
        <dbReference type="EC" id="1.2.1.38"/>
    </reaction>
</comment>
<dbReference type="GO" id="GO:0006526">
    <property type="term" value="P:L-arginine biosynthetic process"/>
    <property type="evidence" value="ECO:0007669"/>
    <property type="project" value="UniProtKB-UniRule"/>
</dbReference>
<evidence type="ECO:0000256" key="5">
    <source>
        <dbReference type="ARBA" id="ARBA00023002"/>
    </source>
</evidence>
<dbReference type="GO" id="GO:0003942">
    <property type="term" value="F:N-acetyl-gamma-glutamyl-phosphate reductase activity"/>
    <property type="evidence" value="ECO:0007669"/>
    <property type="project" value="UniProtKB-UniRule"/>
</dbReference>
<dbReference type="UniPathway" id="UPA00068">
    <property type="reaction ID" value="UER00108"/>
</dbReference>
<dbReference type="HAMAP" id="MF_01110">
    <property type="entry name" value="ArgC_type2"/>
    <property type="match status" value="1"/>
</dbReference>
<dbReference type="PANTHER" id="PTHR32338">
    <property type="entry name" value="N-ACETYL-GAMMA-GLUTAMYL-PHOSPHATE REDUCTASE, CHLOROPLASTIC-RELATED-RELATED"/>
    <property type="match status" value="1"/>
</dbReference>
<dbReference type="SMART" id="SM00859">
    <property type="entry name" value="Semialdhyde_dh"/>
    <property type="match status" value="1"/>
</dbReference>
<dbReference type="EMBL" id="CAADFC020000022">
    <property type="protein sequence ID" value="VIO74748.1"/>
    <property type="molecule type" value="Genomic_DNA"/>
</dbReference>
<dbReference type="Pfam" id="PF01118">
    <property type="entry name" value="Semialdhyde_dh"/>
    <property type="match status" value="1"/>
</dbReference>
<proteinExistence type="inferred from homology"/>
<keyword evidence="1 6" id="KW-0963">Cytoplasm</keyword>
<keyword evidence="10" id="KW-1185">Reference proteome</keyword>
<feature type="domain" description="Semialdehyde dehydrogenase NAD-binding" evidence="8">
    <location>
        <begin position="23"/>
        <end position="127"/>
    </location>
</feature>
<comment type="pathway">
    <text evidence="6">Amino-acid biosynthesis; L-arginine biosynthesis; N(2)-acetyl-L-ornithine from L-glutamate: step 3/4.</text>
</comment>
<evidence type="ECO:0000259" key="8">
    <source>
        <dbReference type="SMART" id="SM00859"/>
    </source>
</evidence>
<protein>
    <recommendedName>
        <fullName evidence="6">N-acetyl-gamma-glutamyl-phosphate reductase</fullName>
        <shortName evidence="6">AGPR</shortName>
        <ecNumber evidence="6">1.2.1.38</ecNumber>
    </recommendedName>
    <alternativeName>
        <fullName evidence="6">N-acetyl-glutamate semialdehyde dehydrogenase</fullName>
        <shortName evidence="6">NAGSA dehydrogenase</shortName>
    </alternativeName>
</protein>
<dbReference type="SUPFAM" id="SSF51735">
    <property type="entry name" value="NAD(P)-binding Rossmann-fold domains"/>
    <property type="match status" value="1"/>
</dbReference>
<dbReference type="InterPro" id="IPR000534">
    <property type="entry name" value="Semialdehyde_DH_NAD-bd"/>
</dbReference>
<dbReference type="PANTHER" id="PTHR32338:SF10">
    <property type="entry name" value="N-ACETYL-GAMMA-GLUTAMYL-PHOSPHATE REDUCTASE, CHLOROPLASTIC-RELATED"/>
    <property type="match status" value="1"/>
</dbReference>
<dbReference type="Pfam" id="PF22698">
    <property type="entry name" value="Semialdhyde_dhC_1"/>
    <property type="match status" value="1"/>
</dbReference>
<comment type="function">
    <text evidence="6">Catalyzes the NADPH-dependent reduction of N-acetyl-5-glutamyl phosphate to yield N-acetyl-L-glutamate 5-semialdehyde.</text>
</comment>
<dbReference type="OrthoDB" id="9801289at2"/>
<feature type="active site" evidence="6 7">
    <location>
        <position position="138"/>
    </location>
</feature>
<dbReference type="InterPro" id="IPR050085">
    <property type="entry name" value="AGPR"/>
</dbReference>
<evidence type="ECO:0000256" key="3">
    <source>
        <dbReference type="ARBA" id="ARBA00022605"/>
    </source>
</evidence>
<dbReference type="InterPro" id="IPR036291">
    <property type="entry name" value="NAD(P)-bd_dom_sf"/>
</dbReference>
<dbReference type="InterPro" id="IPR058924">
    <property type="entry name" value="AGPR_dimerisation_dom"/>
</dbReference>
<accession>A0A508TK77</accession>
<keyword evidence="5 6" id="KW-0560">Oxidoreductase</keyword>
<dbReference type="PROSITE" id="PS01224">
    <property type="entry name" value="ARGC"/>
    <property type="match status" value="1"/>
</dbReference>
<keyword evidence="2 6" id="KW-0055">Arginine biosynthesis</keyword>
<evidence type="ECO:0000313" key="10">
    <source>
        <dbReference type="Proteomes" id="UP000328092"/>
    </source>
</evidence>
<evidence type="ECO:0000256" key="4">
    <source>
        <dbReference type="ARBA" id="ARBA00022857"/>
    </source>
</evidence>
<dbReference type="CDD" id="cd23935">
    <property type="entry name" value="AGPR_2_C"/>
    <property type="match status" value="1"/>
</dbReference>
<dbReference type="GO" id="GO:0051287">
    <property type="term" value="F:NAD binding"/>
    <property type="evidence" value="ECO:0007669"/>
    <property type="project" value="InterPro"/>
</dbReference>
<dbReference type="Proteomes" id="UP000328092">
    <property type="component" value="Unassembled WGS sequence"/>
</dbReference>
<dbReference type="SUPFAM" id="SSF55347">
    <property type="entry name" value="Glyceraldehyde-3-phosphate dehydrogenase-like, C-terminal domain"/>
    <property type="match status" value="1"/>
</dbReference>